<gene>
    <name evidence="1" type="ORF">USDA257_c25250</name>
</gene>
<sequence>MTFDDDVEMALARASEELEMKRQELIRLIIREWLESYGFLPFHELGEGSETEGSA</sequence>
<dbReference type="RefSeq" id="WP_014763268.1">
    <property type="nucleotide sequence ID" value="NC_018000.1"/>
</dbReference>
<accession>I3X5E5</accession>
<dbReference type="PATRIC" id="fig|1185652.3.peg.2615"/>
<reference evidence="1 2" key="1">
    <citation type="journal article" date="2012" name="J. Bacteriol.">
        <title>Complete genome sequence of the broad-host-range strain Sinorhizobium fredii USDA257.</title>
        <authorList>
            <person name="Schuldes J."/>
            <person name="Rodriguez Orbegoso M."/>
            <person name="Schmeisser C."/>
            <person name="Krishnan H.B."/>
            <person name="Daniel R."/>
            <person name="Streit W.R."/>
        </authorList>
    </citation>
    <scope>NUCLEOTIDE SEQUENCE [LARGE SCALE GENOMIC DNA]</scope>
    <source>
        <strain evidence="1 2">USDA 257</strain>
    </source>
</reference>
<dbReference type="Proteomes" id="UP000006180">
    <property type="component" value="Chromosome"/>
</dbReference>
<dbReference type="EMBL" id="CP003563">
    <property type="protein sequence ID" value="AFL51101.1"/>
    <property type="molecule type" value="Genomic_DNA"/>
</dbReference>
<protein>
    <recommendedName>
        <fullName evidence="3">Ribbon-helix-helix protein CopG domain-containing protein</fullName>
    </recommendedName>
</protein>
<dbReference type="HOGENOM" id="CLU_157968_1_0_5"/>
<name>I3X5E5_SINF2</name>
<evidence type="ECO:0008006" key="3">
    <source>
        <dbReference type="Google" id="ProtNLM"/>
    </source>
</evidence>
<dbReference type="KEGG" id="sfd:USDA257_c25250"/>
<proteinExistence type="predicted"/>
<organism evidence="1 2">
    <name type="scientific">Sinorhizobium fredii (strain USDA 257)</name>
    <dbReference type="NCBI Taxonomy" id="1185652"/>
    <lineage>
        <taxon>Bacteria</taxon>
        <taxon>Pseudomonadati</taxon>
        <taxon>Pseudomonadota</taxon>
        <taxon>Alphaproteobacteria</taxon>
        <taxon>Hyphomicrobiales</taxon>
        <taxon>Rhizobiaceae</taxon>
        <taxon>Sinorhizobium/Ensifer group</taxon>
        <taxon>Sinorhizobium</taxon>
    </lineage>
</organism>
<dbReference type="AlphaFoldDB" id="I3X5E5"/>
<evidence type="ECO:0000313" key="1">
    <source>
        <dbReference type="EMBL" id="AFL51101.1"/>
    </source>
</evidence>
<evidence type="ECO:0000313" key="2">
    <source>
        <dbReference type="Proteomes" id="UP000006180"/>
    </source>
</evidence>